<keyword evidence="3" id="KW-1185">Reference proteome</keyword>
<sequence length="304" mass="32777">MHRFAWKAVRIAAGLLALALAAMPAAAQKERAYAPENLRTLSYGDQLRVISLEYREQSGGRQIPADQLRFYLDQVNRSNWGFSRIKADIAQSLRGGGGISPPAGQTLRCDSNDHDARRCVPPWRGPSRLVRQVSKSPCVEGRSWSSQDGLITVWSGCRGEFAPATRPPVGPPGGAVVRCESTPGQGRTCTVPWRGRSRLLRQLPGAACVEGRTWQSQAGRVYVLGGCRAEFVAAGATPPTAGGRSVTCASNDGRTATCAWPPGHGVPRLLEQLSKAPCIQGQTWGYRAPTTIWVSRGCRGRFGN</sequence>
<organism evidence="2 3">
    <name type="scientific">Vulcaniibacterium tengchongense</name>
    <dbReference type="NCBI Taxonomy" id="1273429"/>
    <lineage>
        <taxon>Bacteria</taxon>
        <taxon>Pseudomonadati</taxon>
        <taxon>Pseudomonadota</taxon>
        <taxon>Gammaproteobacteria</taxon>
        <taxon>Lysobacterales</taxon>
        <taxon>Lysobacteraceae</taxon>
        <taxon>Vulcaniibacterium</taxon>
    </lineage>
</organism>
<feature type="chain" id="PRO_5018105348" evidence="1">
    <location>
        <begin position="28"/>
        <end position="304"/>
    </location>
</feature>
<dbReference type="Pfam" id="PF11218">
    <property type="entry name" value="DUF3011"/>
    <property type="match status" value="1"/>
</dbReference>
<keyword evidence="1" id="KW-0732">Signal</keyword>
<accession>A0A3N4V925</accession>
<dbReference type="RefSeq" id="WP_425477897.1">
    <property type="nucleotide sequence ID" value="NZ_RKQN01000002.1"/>
</dbReference>
<dbReference type="Proteomes" id="UP000269708">
    <property type="component" value="Unassembled WGS sequence"/>
</dbReference>
<protein>
    <submittedName>
        <fullName evidence="2">DUF3011 family protein</fullName>
    </submittedName>
</protein>
<proteinExistence type="predicted"/>
<reference evidence="2 3" key="1">
    <citation type="submission" date="2018-11" db="EMBL/GenBank/DDBJ databases">
        <title>Genomic Encyclopedia of Type Strains, Phase IV (KMG-IV): sequencing the most valuable type-strain genomes for metagenomic binning, comparative biology and taxonomic classification.</title>
        <authorList>
            <person name="Goeker M."/>
        </authorList>
    </citation>
    <scope>NUCLEOTIDE SEQUENCE [LARGE SCALE GENOMIC DNA]</scope>
    <source>
        <strain evidence="2 3">DSM 25623</strain>
    </source>
</reference>
<dbReference type="EMBL" id="RKQN01000002">
    <property type="protein sequence ID" value="RPE79486.1"/>
    <property type="molecule type" value="Genomic_DNA"/>
</dbReference>
<evidence type="ECO:0000313" key="3">
    <source>
        <dbReference type="Proteomes" id="UP000269708"/>
    </source>
</evidence>
<evidence type="ECO:0000256" key="1">
    <source>
        <dbReference type="SAM" id="SignalP"/>
    </source>
</evidence>
<name>A0A3N4V925_9GAMM</name>
<evidence type="ECO:0000313" key="2">
    <source>
        <dbReference type="EMBL" id="RPE79486.1"/>
    </source>
</evidence>
<feature type="signal peptide" evidence="1">
    <location>
        <begin position="1"/>
        <end position="27"/>
    </location>
</feature>
<comment type="caution">
    <text evidence="2">The sequence shown here is derived from an EMBL/GenBank/DDBJ whole genome shotgun (WGS) entry which is preliminary data.</text>
</comment>
<dbReference type="AlphaFoldDB" id="A0A3N4V925"/>
<gene>
    <name evidence="2" type="ORF">EDC50_1305</name>
</gene>
<dbReference type="InterPro" id="IPR021381">
    <property type="entry name" value="DUF3011"/>
</dbReference>